<evidence type="ECO:0000256" key="1">
    <source>
        <dbReference type="SAM" id="MobiDB-lite"/>
    </source>
</evidence>
<feature type="compositionally biased region" description="Polar residues" evidence="1">
    <location>
        <begin position="19"/>
        <end position="35"/>
    </location>
</feature>
<reference evidence="2 3" key="1">
    <citation type="journal article" date="2011" name="PLoS Pathog.">
        <title>Dynamic evolution of pathogenicity revealed by sequencing and comparative genomics of 19 Pseudomonas syringae isolates.</title>
        <authorList>
            <person name="Baltrus D.A."/>
            <person name="Nishimura M.T."/>
            <person name="Romanchuk A."/>
            <person name="Chang J.H."/>
            <person name="Mukhtar M.S."/>
            <person name="Cherkis K."/>
            <person name="Roach J."/>
            <person name="Grant S.R."/>
            <person name="Jones C.D."/>
            <person name="Dangl J.L."/>
        </authorList>
    </citation>
    <scope>NUCLEOTIDE SEQUENCE [LARGE SCALE GENOMIC DNA]</scope>
    <source>
        <strain evidence="3">M301072PT</strain>
    </source>
</reference>
<feature type="region of interest" description="Disordered" evidence="1">
    <location>
        <begin position="1"/>
        <end position="35"/>
    </location>
</feature>
<evidence type="ECO:0000313" key="2">
    <source>
        <dbReference type="EMBL" id="EGH36039.1"/>
    </source>
</evidence>
<gene>
    <name evidence="2" type="ORF">PSYJA_46081</name>
</gene>
<feature type="non-terminal residue" evidence="2">
    <location>
        <position position="1"/>
    </location>
</feature>
<evidence type="ECO:0000313" key="3">
    <source>
        <dbReference type="Proteomes" id="UP000004471"/>
    </source>
</evidence>
<dbReference type="HOGENOM" id="CLU_3370322_0_0_6"/>
<dbReference type="AlphaFoldDB" id="F3G0P7"/>
<feature type="non-terminal residue" evidence="2">
    <location>
        <position position="35"/>
    </location>
</feature>
<comment type="caution">
    <text evidence="2">The sequence shown here is derived from an EMBL/GenBank/DDBJ whole genome shotgun (WGS) entry which is preliminary data.</text>
</comment>
<dbReference type="Proteomes" id="UP000004471">
    <property type="component" value="Unassembled WGS sequence"/>
</dbReference>
<accession>F3G0P7</accession>
<dbReference type="EMBL" id="AEAH01004356">
    <property type="protein sequence ID" value="EGH36039.1"/>
    <property type="molecule type" value="Genomic_DNA"/>
</dbReference>
<organism evidence="2 3">
    <name type="scientific">Pseudomonas syringae pv. japonica str. M301072</name>
    <dbReference type="NCBI Taxonomy" id="629262"/>
    <lineage>
        <taxon>Bacteria</taxon>
        <taxon>Pseudomonadati</taxon>
        <taxon>Pseudomonadota</taxon>
        <taxon>Gammaproteobacteria</taxon>
        <taxon>Pseudomonadales</taxon>
        <taxon>Pseudomonadaceae</taxon>
        <taxon>Pseudomonas</taxon>
        <taxon>Pseudomonas syringae</taxon>
    </lineage>
</organism>
<protein>
    <submittedName>
        <fullName evidence="2">Uncharacterized protein</fullName>
    </submittedName>
</protein>
<sequence length="35" mass="3667">ELAREGDGSGDEFLPIALASSQASSHRSAYNTETV</sequence>
<name>F3G0P7_PSESX</name>
<proteinExistence type="predicted"/>